<sequence>MPYKLYYWDGIPGRGEFVRLALEEAGADYVDIARQPGGTNEMLKLMKEPGEAAAPFAPPFLVDGDLVISHVANILFYLGPRLGLVAEDEGLRTLTNGLQLTITDFVAEIHDTHHPIALSLYFEDQKPEALRRSADFLSERLPKFLGYFERVLTQNPKGPSHMVSDRLSYVDLSLFQVIEGLRYAFPKAMDAYEANIPGLVALHDAVRARPRILSYLASERRLAFNESCVFRHYPELDRQS</sequence>
<dbReference type="PROSITE" id="PS50404">
    <property type="entry name" value="GST_NTER"/>
    <property type="match status" value="1"/>
</dbReference>
<dbReference type="PROSITE" id="PS50405">
    <property type="entry name" value="GST_CTER"/>
    <property type="match status" value="1"/>
</dbReference>
<dbReference type="GO" id="GO:0004364">
    <property type="term" value="F:glutathione transferase activity"/>
    <property type="evidence" value="ECO:0007669"/>
    <property type="project" value="TreeGrafter"/>
</dbReference>
<dbReference type="FunFam" id="1.20.1050.10:FF:000051">
    <property type="entry name" value="Glutathione S-transferase"/>
    <property type="match status" value="1"/>
</dbReference>
<dbReference type="Pfam" id="PF14497">
    <property type="entry name" value="GST_C_3"/>
    <property type="match status" value="1"/>
</dbReference>
<dbReference type="InterPro" id="IPR050213">
    <property type="entry name" value="GST_superfamily"/>
</dbReference>
<evidence type="ECO:0000313" key="4">
    <source>
        <dbReference type="Proteomes" id="UP000231987"/>
    </source>
</evidence>
<reference evidence="3 4" key="1">
    <citation type="submission" date="2017-06" db="EMBL/GenBank/DDBJ databases">
        <title>Ensifer strains isolated from leguminous trees and herbs display diverse denitrification phenotypes with some acting as strong N2O sinks.</title>
        <authorList>
            <person name="Woliy K."/>
            <person name="Mania D."/>
            <person name="Bakken L.R."/>
            <person name="Frostegard A."/>
        </authorList>
    </citation>
    <scope>NUCLEOTIDE SEQUENCE [LARGE SCALE GENOMIC DNA]</scope>
    <source>
        <strain evidence="3 4">AC50a</strain>
    </source>
</reference>
<dbReference type="InterPro" id="IPR004045">
    <property type="entry name" value="Glutathione_S-Trfase_N"/>
</dbReference>
<dbReference type="Gene3D" id="3.40.30.10">
    <property type="entry name" value="Glutaredoxin"/>
    <property type="match status" value="1"/>
</dbReference>
<evidence type="ECO:0000313" key="3">
    <source>
        <dbReference type="EMBL" id="PJR15989.1"/>
    </source>
</evidence>
<dbReference type="InterPro" id="IPR036282">
    <property type="entry name" value="Glutathione-S-Trfase_C_sf"/>
</dbReference>
<dbReference type="GO" id="GO:0006749">
    <property type="term" value="P:glutathione metabolic process"/>
    <property type="evidence" value="ECO:0007669"/>
    <property type="project" value="TreeGrafter"/>
</dbReference>
<organism evidence="3 4">
    <name type="scientific">Rhizobium meliloti</name>
    <name type="common">Ensifer meliloti</name>
    <name type="synonym">Sinorhizobium meliloti</name>
    <dbReference type="NCBI Taxonomy" id="382"/>
    <lineage>
        <taxon>Bacteria</taxon>
        <taxon>Pseudomonadati</taxon>
        <taxon>Pseudomonadota</taxon>
        <taxon>Alphaproteobacteria</taxon>
        <taxon>Hyphomicrobiales</taxon>
        <taxon>Rhizobiaceae</taxon>
        <taxon>Sinorhizobium/Ensifer group</taxon>
        <taxon>Sinorhizobium</taxon>
    </lineage>
</organism>
<evidence type="ECO:0000259" key="2">
    <source>
        <dbReference type="PROSITE" id="PS50405"/>
    </source>
</evidence>
<proteinExistence type="predicted"/>
<feature type="domain" description="GST N-terminal" evidence="1">
    <location>
        <begin position="1"/>
        <end position="86"/>
    </location>
</feature>
<dbReference type="CDD" id="cd03039">
    <property type="entry name" value="GST_N_Sigma_like"/>
    <property type="match status" value="1"/>
</dbReference>
<evidence type="ECO:0000259" key="1">
    <source>
        <dbReference type="PROSITE" id="PS50404"/>
    </source>
</evidence>
<dbReference type="Gene3D" id="1.20.1050.10">
    <property type="match status" value="1"/>
</dbReference>
<dbReference type="SUPFAM" id="SSF52833">
    <property type="entry name" value="Thioredoxin-like"/>
    <property type="match status" value="1"/>
</dbReference>
<dbReference type="RefSeq" id="WP_100671529.1">
    <property type="nucleotide sequence ID" value="NZ_NJGD01000003.1"/>
</dbReference>
<dbReference type="Proteomes" id="UP000231987">
    <property type="component" value="Unassembled WGS sequence"/>
</dbReference>
<dbReference type="InterPro" id="IPR004046">
    <property type="entry name" value="GST_C"/>
</dbReference>
<protein>
    <submittedName>
        <fullName evidence="3">Glutathione S-transferase</fullName>
    </submittedName>
</protein>
<dbReference type="SUPFAM" id="SSF47616">
    <property type="entry name" value="GST C-terminal domain-like"/>
    <property type="match status" value="1"/>
</dbReference>
<keyword evidence="3" id="KW-0808">Transferase</keyword>
<dbReference type="AlphaFoldDB" id="A0A2J0Z640"/>
<name>A0A2J0Z640_RHIML</name>
<gene>
    <name evidence="3" type="ORF">CEJ86_09905</name>
</gene>
<dbReference type="CDD" id="cd03192">
    <property type="entry name" value="GST_C_Sigma_like"/>
    <property type="match status" value="1"/>
</dbReference>
<dbReference type="InterPro" id="IPR010987">
    <property type="entry name" value="Glutathione-S-Trfase_C-like"/>
</dbReference>
<accession>A0A2J0Z640</accession>
<comment type="caution">
    <text evidence="3">The sequence shown here is derived from an EMBL/GenBank/DDBJ whole genome shotgun (WGS) entry which is preliminary data.</text>
</comment>
<feature type="domain" description="GST C-terminal" evidence="2">
    <location>
        <begin position="95"/>
        <end position="236"/>
    </location>
</feature>
<dbReference type="PANTHER" id="PTHR11571:SF263">
    <property type="entry name" value="GLUTATHIONE S-TRANSFERASE"/>
    <property type="match status" value="1"/>
</dbReference>
<dbReference type="EMBL" id="NJGD01000003">
    <property type="protein sequence ID" value="PJR15989.1"/>
    <property type="molecule type" value="Genomic_DNA"/>
</dbReference>
<dbReference type="PANTHER" id="PTHR11571">
    <property type="entry name" value="GLUTATHIONE S-TRANSFERASE"/>
    <property type="match status" value="1"/>
</dbReference>
<dbReference type="InterPro" id="IPR036249">
    <property type="entry name" value="Thioredoxin-like_sf"/>
</dbReference>